<evidence type="ECO:0000256" key="2">
    <source>
        <dbReference type="SAM" id="Phobius"/>
    </source>
</evidence>
<dbReference type="GO" id="GO:0006508">
    <property type="term" value="P:proteolysis"/>
    <property type="evidence" value="ECO:0007669"/>
    <property type="project" value="UniProtKB-KW"/>
</dbReference>
<keyword evidence="2" id="KW-1133">Transmembrane helix</keyword>
<dbReference type="Proteomes" id="UP001589836">
    <property type="component" value="Unassembled WGS sequence"/>
</dbReference>
<dbReference type="Gene3D" id="2.40.10.120">
    <property type="match status" value="1"/>
</dbReference>
<dbReference type="PRINTS" id="PR00834">
    <property type="entry name" value="PROTEASES2C"/>
</dbReference>
<keyword evidence="3" id="KW-0645">Protease</keyword>
<feature type="transmembrane region" description="Helical" evidence="2">
    <location>
        <begin position="7"/>
        <end position="27"/>
    </location>
</feature>
<keyword evidence="4" id="KW-1185">Reference proteome</keyword>
<dbReference type="RefSeq" id="WP_377344732.1">
    <property type="nucleotide sequence ID" value="NZ_JBHLTP010000002.1"/>
</dbReference>
<sequence length="391" mass="42914">MKKQRMIIPLIVTVLIIGLTCIGAYWMNDLVNQDAIKATSTLAHEIQQESSNGNDLKTVIHKAEKNVVQIEATGGDWENIGSGFLINDKGDIVTNAHVVKGSESILVKTADARTYPAAIVEIGKETDIALLRVPSLSNRTPVETGQDVQAEIGDDIVAVGSPLGLQNSVTIGIISGKNRVFEIDDYRYVNAYQISAPITNGNSGGPLIHRPTGKVIAINSAGTEKGAIGFSIPLADIMPQVEQWSKAAENKDLHYGSIGPSTNISKQQMKEDARYLFGYFNESVRIRDYITAYSLLGSELQKEQDYTSFREAYVHTIGISVSNLEVTVDEDNRATITAKTEHIVRQPNEDKQTIVYNVVYSIGYENEQLKILEMKEENISPSSTQKVESQP</sequence>
<dbReference type="GO" id="GO:0008233">
    <property type="term" value="F:peptidase activity"/>
    <property type="evidence" value="ECO:0007669"/>
    <property type="project" value="UniProtKB-KW"/>
</dbReference>
<keyword evidence="3" id="KW-0378">Hydrolase</keyword>
<keyword evidence="1" id="KW-0720">Serine protease</keyword>
<gene>
    <name evidence="3" type="ORF">ACFFGV_01205</name>
</gene>
<dbReference type="InterPro" id="IPR009003">
    <property type="entry name" value="Peptidase_S1_PA"/>
</dbReference>
<dbReference type="PANTHER" id="PTHR22939:SF129">
    <property type="entry name" value="SERINE PROTEASE HTRA2, MITOCHONDRIAL"/>
    <property type="match status" value="1"/>
</dbReference>
<protein>
    <submittedName>
        <fullName evidence="3">S1C family serine protease</fullName>
        <ecNumber evidence="3">3.4.21.-</ecNumber>
    </submittedName>
</protein>
<dbReference type="PANTHER" id="PTHR22939">
    <property type="entry name" value="SERINE PROTEASE FAMILY S1C HTRA-RELATED"/>
    <property type="match status" value="1"/>
</dbReference>
<evidence type="ECO:0000313" key="3">
    <source>
        <dbReference type="EMBL" id="MFC0522206.1"/>
    </source>
</evidence>
<comment type="caution">
    <text evidence="3">The sequence shown here is derived from an EMBL/GenBank/DDBJ whole genome shotgun (WGS) entry which is preliminary data.</text>
</comment>
<dbReference type="EMBL" id="JBHLTP010000002">
    <property type="protein sequence ID" value="MFC0522206.1"/>
    <property type="molecule type" value="Genomic_DNA"/>
</dbReference>
<proteinExistence type="predicted"/>
<dbReference type="SUPFAM" id="SSF50494">
    <property type="entry name" value="Trypsin-like serine proteases"/>
    <property type="match status" value="1"/>
</dbReference>
<name>A0ABV6LII7_9BACI</name>
<dbReference type="InterPro" id="IPR001940">
    <property type="entry name" value="Peptidase_S1C"/>
</dbReference>
<evidence type="ECO:0000256" key="1">
    <source>
        <dbReference type="ARBA" id="ARBA00022825"/>
    </source>
</evidence>
<organism evidence="3 4">
    <name type="scientific">Pontibacillus salicampi</name>
    <dbReference type="NCBI Taxonomy" id="1449801"/>
    <lineage>
        <taxon>Bacteria</taxon>
        <taxon>Bacillati</taxon>
        <taxon>Bacillota</taxon>
        <taxon>Bacilli</taxon>
        <taxon>Bacillales</taxon>
        <taxon>Bacillaceae</taxon>
        <taxon>Pontibacillus</taxon>
    </lineage>
</organism>
<accession>A0ABV6LII7</accession>
<keyword evidence="2" id="KW-0472">Membrane</keyword>
<reference evidence="3 4" key="1">
    <citation type="submission" date="2024-09" db="EMBL/GenBank/DDBJ databases">
        <authorList>
            <person name="Sun Q."/>
            <person name="Mori K."/>
        </authorList>
    </citation>
    <scope>NUCLEOTIDE SEQUENCE [LARGE SCALE GENOMIC DNA]</scope>
    <source>
        <strain evidence="3 4">NCAIM B.02529</strain>
    </source>
</reference>
<dbReference type="Pfam" id="PF13365">
    <property type="entry name" value="Trypsin_2"/>
    <property type="match status" value="1"/>
</dbReference>
<evidence type="ECO:0000313" key="4">
    <source>
        <dbReference type="Proteomes" id="UP001589836"/>
    </source>
</evidence>
<dbReference type="EC" id="3.4.21.-" evidence="3"/>
<keyword evidence="2" id="KW-0812">Transmembrane</keyword>